<dbReference type="AlphaFoldDB" id="A0A0F8SP73"/>
<proteinExistence type="inferred from homology"/>
<keyword evidence="3" id="KW-0813">Transport</keyword>
<evidence type="ECO:0000313" key="7">
    <source>
        <dbReference type="Proteomes" id="UP000034692"/>
    </source>
</evidence>
<accession>A0A0F8SP73</accession>
<name>A0A0F8SP73_METMZ</name>
<feature type="non-terminal residue" evidence="6">
    <location>
        <position position="1"/>
    </location>
</feature>
<organism evidence="6 7">
    <name type="scientific">Methanosarcina mazei</name>
    <name type="common">Methanosarcina frisia</name>
    <dbReference type="NCBI Taxonomy" id="2209"/>
    <lineage>
        <taxon>Archaea</taxon>
        <taxon>Methanobacteriati</taxon>
        <taxon>Methanobacteriota</taxon>
        <taxon>Stenosarchaea group</taxon>
        <taxon>Methanomicrobia</taxon>
        <taxon>Methanosarcinales</taxon>
        <taxon>Methanosarcinaceae</taxon>
        <taxon>Methanosarcina</taxon>
    </lineage>
</organism>
<reference evidence="6 7" key="1">
    <citation type="journal article" date="2015" name="ISME J.">
        <title>Genomic and phenotypic differentiation among Methanosarcina mazei populations from Columbia River sediment.</title>
        <authorList>
            <person name="Youngblut N.D."/>
            <person name="Wirth J.S."/>
            <person name="Henriksen J.R."/>
            <person name="Smith M."/>
            <person name="Simon H."/>
            <person name="Metcalf W.W."/>
            <person name="Whitaker R.J."/>
        </authorList>
    </citation>
    <scope>NUCLEOTIDE SEQUENCE [LARGE SCALE GENOMIC DNA]</scope>
    <source>
        <strain evidence="6 7">1.H.A.2.7</strain>
    </source>
</reference>
<dbReference type="Proteomes" id="UP000034692">
    <property type="component" value="Unassembled WGS sequence"/>
</dbReference>
<evidence type="ECO:0000313" key="6">
    <source>
        <dbReference type="EMBL" id="KKH68526.1"/>
    </source>
</evidence>
<comment type="similarity">
    <text evidence="2">Belongs to the bacterial solute-binding protein 5 family.</text>
</comment>
<evidence type="ECO:0000256" key="4">
    <source>
        <dbReference type="ARBA" id="ARBA00022729"/>
    </source>
</evidence>
<sequence>YQFYHIKNAEAYYNKEITDINEVGIKALDEKTLQVELERPTPFFLSLTSFITYIPAQKAAVEQFGEEFASAPDKMVYSGPFMVEEWTREQKLVMVKNPNYWDADTVKLERIEGDMITDNNTRINLYETGGLDTTGVPSEFMEKYRDTPEFDSLAEATTWYLQFNMEDKYFSNENIRKAFAFATDRKSFVDNV</sequence>
<comment type="subcellular location">
    <subcellularLocation>
        <location evidence="1">Cell envelope</location>
    </subcellularLocation>
</comment>
<dbReference type="InterPro" id="IPR000914">
    <property type="entry name" value="SBP_5_dom"/>
</dbReference>
<protein>
    <recommendedName>
        <fullName evidence="5">Solute-binding protein family 5 domain-containing protein</fullName>
    </recommendedName>
</protein>
<evidence type="ECO:0000256" key="2">
    <source>
        <dbReference type="ARBA" id="ARBA00005695"/>
    </source>
</evidence>
<gene>
    <name evidence="6" type="ORF">DU75_09130</name>
</gene>
<evidence type="ECO:0000259" key="5">
    <source>
        <dbReference type="Pfam" id="PF00496"/>
    </source>
</evidence>
<dbReference type="SUPFAM" id="SSF53850">
    <property type="entry name" value="Periplasmic binding protein-like II"/>
    <property type="match status" value="1"/>
</dbReference>
<dbReference type="EMBL" id="JJQO01000058">
    <property type="protein sequence ID" value="KKH68526.1"/>
    <property type="molecule type" value="Genomic_DNA"/>
</dbReference>
<feature type="domain" description="Solute-binding protein family 5" evidence="5">
    <location>
        <begin position="11"/>
        <end position="192"/>
    </location>
</feature>
<dbReference type="PANTHER" id="PTHR30290:SF10">
    <property type="entry name" value="PERIPLASMIC OLIGOPEPTIDE-BINDING PROTEIN-RELATED"/>
    <property type="match status" value="1"/>
</dbReference>
<feature type="non-terminal residue" evidence="6">
    <location>
        <position position="192"/>
    </location>
</feature>
<dbReference type="Gene3D" id="3.90.76.10">
    <property type="entry name" value="Dipeptide-binding Protein, Domain 1"/>
    <property type="match status" value="1"/>
</dbReference>
<comment type="caution">
    <text evidence="6">The sequence shown here is derived from an EMBL/GenBank/DDBJ whole genome shotgun (WGS) entry which is preliminary data.</text>
</comment>
<dbReference type="Gene3D" id="3.40.190.10">
    <property type="entry name" value="Periplasmic binding protein-like II"/>
    <property type="match status" value="1"/>
</dbReference>
<evidence type="ECO:0000256" key="1">
    <source>
        <dbReference type="ARBA" id="ARBA00004196"/>
    </source>
</evidence>
<dbReference type="Pfam" id="PF00496">
    <property type="entry name" value="SBP_bac_5"/>
    <property type="match status" value="1"/>
</dbReference>
<dbReference type="InterPro" id="IPR039424">
    <property type="entry name" value="SBP_5"/>
</dbReference>
<dbReference type="Gene3D" id="3.10.105.10">
    <property type="entry name" value="Dipeptide-binding Protein, Domain 3"/>
    <property type="match status" value="1"/>
</dbReference>
<evidence type="ECO:0000256" key="3">
    <source>
        <dbReference type="ARBA" id="ARBA00022448"/>
    </source>
</evidence>
<keyword evidence="4" id="KW-0732">Signal</keyword>
<dbReference type="PANTHER" id="PTHR30290">
    <property type="entry name" value="PERIPLASMIC BINDING COMPONENT OF ABC TRANSPORTER"/>
    <property type="match status" value="1"/>
</dbReference>
<dbReference type="GO" id="GO:0015833">
    <property type="term" value="P:peptide transport"/>
    <property type="evidence" value="ECO:0007669"/>
    <property type="project" value="TreeGrafter"/>
</dbReference>
<dbReference type="GO" id="GO:1904680">
    <property type="term" value="F:peptide transmembrane transporter activity"/>
    <property type="evidence" value="ECO:0007669"/>
    <property type="project" value="TreeGrafter"/>
</dbReference>